<reference evidence="4" key="1">
    <citation type="journal article" date="2009" name="Science">
        <title>The B73 maize genome: complexity, diversity, and dynamics.</title>
        <authorList>
            <person name="Schnable P.S."/>
            <person name="Ware D."/>
            <person name="Fulton R.S."/>
            <person name="Stein J.C."/>
            <person name="Wei F."/>
            <person name="Pasternak S."/>
            <person name="Liang C."/>
            <person name="Zhang J."/>
            <person name="Fulton L."/>
            <person name="Graves T.A."/>
            <person name="Minx P."/>
            <person name="Reily A.D."/>
            <person name="Courtney L."/>
            <person name="Kruchowski S.S."/>
            <person name="Tomlinson C."/>
            <person name="Strong C."/>
            <person name="Delehaunty K."/>
            <person name="Fronick C."/>
            <person name="Courtney B."/>
            <person name="Rock S.M."/>
            <person name="Belter E."/>
            <person name="Du F."/>
            <person name="Kim K."/>
            <person name="Abbott R.M."/>
            <person name="Cotton M."/>
            <person name="Levy A."/>
            <person name="Marchetto P."/>
            <person name="Ochoa K."/>
            <person name="Jackson S.M."/>
            <person name="Gillam B."/>
            <person name="Chen W."/>
            <person name="Yan L."/>
            <person name="Higginbotham J."/>
            <person name="Cardenas M."/>
            <person name="Waligorski J."/>
            <person name="Applebaum E."/>
            <person name="Phelps L."/>
            <person name="Falcone J."/>
            <person name="Kanchi K."/>
            <person name="Thane T."/>
            <person name="Scimone A."/>
            <person name="Thane N."/>
            <person name="Henke J."/>
            <person name="Wang T."/>
            <person name="Ruppert J."/>
            <person name="Shah N."/>
            <person name="Rotter K."/>
            <person name="Hodges J."/>
            <person name="Ingenthron E."/>
            <person name="Cordes M."/>
            <person name="Kohlberg S."/>
            <person name="Sgro J."/>
            <person name="Delgado B."/>
            <person name="Mead K."/>
            <person name="Chinwalla A."/>
            <person name="Leonard S."/>
            <person name="Crouse K."/>
            <person name="Collura K."/>
            <person name="Kudrna D."/>
            <person name="Currie J."/>
            <person name="He R."/>
            <person name="Angelova A."/>
            <person name="Rajasekar S."/>
            <person name="Mueller T."/>
            <person name="Lomeli R."/>
            <person name="Scara G."/>
            <person name="Ko A."/>
            <person name="Delaney K."/>
            <person name="Wissotski M."/>
            <person name="Lopez G."/>
            <person name="Campos D."/>
            <person name="Braidotti M."/>
            <person name="Ashley E."/>
            <person name="Golser W."/>
            <person name="Kim H."/>
            <person name="Lee S."/>
            <person name="Lin J."/>
            <person name="Dujmic Z."/>
            <person name="Kim W."/>
            <person name="Talag J."/>
            <person name="Zuccolo A."/>
            <person name="Fan C."/>
            <person name="Sebastian A."/>
            <person name="Kramer M."/>
            <person name="Spiegel L."/>
            <person name="Nascimento L."/>
            <person name="Zutavern T."/>
            <person name="Miller B."/>
            <person name="Ambroise C."/>
            <person name="Muller S."/>
            <person name="Spooner W."/>
            <person name="Narechania A."/>
            <person name="Ren L."/>
            <person name="Wei S."/>
            <person name="Kumari S."/>
            <person name="Faga B."/>
            <person name="Levy M.J."/>
            <person name="McMahan L."/>
            <person name="Van Buren P."/>
            <person name="Vaughn M.W."/>
            <person name="Ying K."/>
            <person name="Yeh C.-T."/>
            <person name="Emrich S.J."/>
            <person name="Jia Y."/>
            <person name="Kalyanaraman A."/>
            <person name="Hsia A.-P."/>
            <person name="Barbazuk W.B."/>
            <person name="Baucom R.S."/>
            <person name="Brutnell T.P."/>
            <person name="Carpita N.C."/>
            <person name="Chaparro C."/>
            <person name="Chia J.-M."/>
            <person name="Deragon J.-M."/>
            <person name="Estill J.C."/>
            <person name="Fu Y."/>
            <person name="Jeddeloh J.A."/>
            <person name="Han Y."/>
            <person name="Lee H."/>
            <person name="Li P."/>
            <person name="Lisch D.R."/>
            <person name="Liu S."/>
            <person name="Liu Z."/>
            <person name="Nagel D.H."/>
            <person name="McCann M.C."/>
            <person name="SanMiguel P."/>
            <person name="Myers A.M."/>
            <person name="Nettleton D."/>
            <person name="Nguyen J."/>
            <person name="Penning B.W."/>
            <person name="Ponnala L."/>
            <person name="Schneider K.L."/>
            <person name="Schwartz D.C."/>
            <person name="Sharma A."/>
            <person name="Soderlund C."/>
            <person name="Springer N.M."/>
            <person name="Sun Q."/>
            <person name="Wang H."/>
            <person name="Waterman M."/>
            <person name="Westerman R."/>
            <person name="Wolfgruber T.K."/>
            <person name="Yang L."/>
            <person name="Yu Y."/>
            <person name="Zhang L."/>
            <person name="Zhou S."/>
            <person name="Zhu Q."/>
            <person name="Bennetzen J.L."/>
            <person name="Dawe R.K."/>
            <person name="Jiang J."/>
            <person name="Jiang N."/>
            <person name="Presting G.G."/>
            <person name="Wessler S.R."/>
            <person name="Aluru S."/>
            <person name="Martienssen R.A."/>
            <person name="Clifton S.W."/>
            <person name="McCombie W.R."/>
            <person name="Wing R.A."/>
            <person name="Wilson R.K."/>
        </authorList>
    </citation>
    <scope>NUCLEOTIDE SEQUENCE [LARGE SCALE GENOMIC DNA]</scope>
    <source>
        <strain evidence="4">cv. B73</strain>
    </source>
</reference>
<organism evidence="3 4">
    <name type="scientific">Zea mays</name>
    <name type="common">Maize</name>
    <dbReference type="NCBI Taxonomy" id="4577"/>
    <lineage>
        <taxon>Eukaryota</taxon>
        <taxon>Viridiplantae</taxon>
        <taxon>Streptophyta</taxon>
        <taxon>Embryophyta</taxon>
        <taxon>Tracheophyta</taxon>
        <taxon>Spermatophyta</taxon>
        <taxon>Magnoliopsida</taxon>
        <taxon>Liliopsida</taxon>
        <taxon>Poales</taxon>
        <taxon>Poaceae</taxon>
        <taxon>PACMAD clade</taxon>
        <taxon>Panicoideae</taxon>
        <taxon>Andropogonodae</taxon>
        <taxon>Andropogoneae</taxon>
        <taxon>Tripsacinae</taxon>
        <taxon>Zea</taxon>
    </lineage>
</organism>
<dbReference type="InterPro" id="IPR011009">
    <property type="entry name" value="Kinase-like_dom_sf"/>
</dbReference>
<accession>A0A804PV88</accession>
<feature type="binding site" evidence="1">
    <location>
        <position position="71"/>
    </location>
    <ligand>
        <name>ATP</name>
        <dbReference type="ChEBI" id="CHEBI:30616"/>
    </ligand>
</feature>
<dbReference type="SUPFAM" id="SSF56112">
    <property type="entry name" value="Protein kinase-like (PK-like)"/>
    <property type="match status" value="1"/>
</dbReference>
<dbReference type="AlphaFoldDB" id="A0A804PV88"/>
<evidence type="ECO:0000256" key="1">
    <source>
        <dbReference type="PROSITE-ProRule" id="PRU10141"/>
    </source>
</evidence>
<name>A0A804PV88_MAIZE</name>
<reference evidence="3" key="3">
    <citation type="submission" date="2021-05" db="UniProtKB">
        <authorList>
            <consortium name="EnsemblPlants"/>
        </authorList>
    </citation>
    <scope>IDENTIFICATION</scope>
    <source>
        <strain evidence="3">cv. B73</strain>
    </source>
</reference>
<sequence>MTSHFGRATRQPGGARLRRCQRPAPQGVLGLRVARHPVGDGNEVLRKVGRGKYSEVFEGFWAGSDERCVIKILKPVVGVSTPGGP</sequence>
<keyword evidence="1" id="KW-0547">Nucleotide-binding</keyword>
<dbReference type="Proteomes" id="UP000007305">
    <property type="component" value="Chromosome 6"/>
</dbReference>
<dbReference type="GO" id="GO:0005524">
    <property type="term" value="F:ATP binding"/>
    <property type="evidence" value="ECO:0007669"/>
    <property type="project" value="UniProtKB-UniRule"/>
</dbReference>
<dbReference type="Gramene" id="Zm00001eb273410_T001">
    <property type="protein sequence ID" value="Zm00001eb273410_P001"/>
    <property type="gene ID" value="Zm00001eb273410"/>
</dbReference>
<keyword evidence="4" id="KW-1185">Reference proteome</keyword>
<dbReference type="EnsemblPlants" id="Zm00001eb273410_T001">
    <property type="protein sequence ID" value="Zm00001eb273410_P001"/>
    <property type="gene ID" value="Zm00001eb273410"/>
</dbReference>
<evidence type="ECO:0000313" key="3">
    <source>
        <dbReference type="EnsemblPlants" id="Zm00001eb273410_P001"/>
    </source>
</evidence>
<evidence type="ECO:0000256" key="2">
    <source>
        <dbReference type="SAM" id="MobiDB-lite"/>
    </source>
</evidence>
<evidence type="ECO:0000313" key="4">
    <source>
        <dbReference type="Proteomes" id="UP000007305"/>
    </source>
</evidence>
<protein>
    <submittedName>
        <fullName evidence="3">Uncharacterized protein</fullName>
    </submittedName>
</protein>
<proteinExistence type="predicted"/>
<dbReference type="InParanoid" id="A0A804PV88"/>
<dbReference type="PROSITE" id="PS00107">
    <property type="entry name" value="PROTEIN_KINASE_ATP"/>
    <property type="match status" value="1"/>
</dbReference>
<dbReference type="InterPro" id="IPR017441">
    <property type="entry name" value="Protein_kinase_ATP_BS"/>
</dbReference>
<reference evidence="3" key="2">
    <citation type="submission" date="2019-07" db="EMBL/GenBank/DDBJ databases">
        <authorList>
            <person name="Seetharam A."/>
            <person name="Woodhouse M."/>
            <person name="Cannon E."/>
        </authorList>
    </citation>
    <scope>NUCLEOTIDE SEQUENCE [LARGE SCALE GENOMIC DNA]</scope>
    <source>
        <strain evidence="3">cv. B73</strain>
    </source>
</reference>
<dbReference type="Gene3D" id="3.30.200.20">
    <property type="entry name" value="Phosphorylase Kinase, domain 1"/>
    <property type="match status" value="1"/>
</dbReference>
<keyword evidence="1" id="KW-0067">ATP-binding</keyword>
<feature type="region of interest" description="Disordered" evidence="2">
    <location>
        <begin position="1"/>
        <end position="21"/>
    </location>
</feature>